<dbReference type="PANTHER" id="PTHR43531">
    <property type="entry name" value="PROTEIN ICFG"/>
    <property type="match status" value="1"/>
</dbReference>
<evidence type="ECO:0000256" key="3">
    <source>
        <dbReference type="SAM" id="Phobius"/>
    </source>
</evidence>
<comment type="similarity">
    <text evidence="2">Belongs to the methyl-accepting chemotaxis (MCP) protein family.</text>
</comment>
<sequence length="292" mass="31940">MGSSTMTIGKKLALSFGLILGIMLVFSGFTLYRMYDIDAAVNLQNTLRTEKLERLYIAREALAQTGLAARNAYVFEDNAEAGKELDILDQQKAIYLDALEAMAPMFKGDEQFEKTRKGLLAMAEELERPRQYRESGKLQEYGVFLVKECSPLRRQIVADIDLVIKSVQQAVDAETRKVDNALSQSEMLTLILSAFALILATGIGVLVTRALLKQLGGDPAEVSAIASRIAEGDLTVEIPVQENDNASVMHAMKAMRDNLTQIVAQVRTGTDTIATASSEIATGNLDLSSRTE</sequence>
<keyword evidence="6" id="KW-1185">Reference proteome</keyword>
<evidence type="ECO:0000256" key="1">
    <source>
        <dbReference type="ARBA" id="ARBA00022500"/>
    </source>
</evidence>
<keyword evidence="3" id="KW-0812">Transmembrane</keyword>
<protein>
    <submittedName>
        <fullName evidence="5">Chemotaxis protein</fullName>
    </submittedName>
</protein>
<keyword evidence="3" id="KW-0472">Membrane</keyword>
<keyword evidence="1" id="KW-0145">Chemotaxis</keyword>
<dbReference type="InterPro" id="IPR003660">
    <property type="entry name" value="HAMP_dom"/>
</dbReference>
<feature type="transmembrane region" description="Helical" evidence="3">
    <location>
        <begin position="12"/>
        <end position="35"/>
    </location>
</feature>
<evidence type="ECO:0000313" key="6">
    <source>
        <dbReference type="Proteomes" id="UP001225596"/>
    </source>
</evidence>
<organism evidence="5 6">
    <name type="scientific">Keguizhuia sedimenti</name>
    <dbReference type="NCBI Taxonomy" id="3064264"/>
    <lineage>
        <taxon>Bacteria</taxon>
        <taxon>Pseudomonadati</taxon>
        <taxon>Pseudomonadota</taxon>
        <taxon>Betaproteobacteria</taxon>
        <taxon>Burkholderiales</taxon>
        <taxon>Oxalobacteraceae</taxon>
        <taxon>Keguizhuia</taxon>
    </lineage>
</organism>
<dbReference type="Gene3D" id="6.10.340.10">
    <property type="match status" value="1"/>
</dbReference>
<keyword evidence="3" id="KW-1133">Transmembrane helix</keyword>
<dbReference type="EMBL" id="JAUYVH010000004">
    <property type="protein sequence ID" value="MDQ9170506.1"/>
    <property type="molecule type" value="Genomic_DNA"/>
</dbReference>
<evidence type="ECO:0000259" key="4">
    <source>
        <dbReference type="PROSITE" id="PS50885"/>
    </source>
</evidence>
<reference evidence="5 6" key="1">
    <citation type="submission" date="2023-08" db="EMBL/GenBank/DDBJ databases">
        <title>Oxalobacteraceae gen .nov., isolated from river sludge outside the plant.</title>
        <authorList>
            <person name="Zhao S.Y."/>
        </authorList>
    </citation>
    <scope>NUCLEOTIDE SEQUENCE [LARGE SCALE GENOMIC DNA]</scope>
    <source>
        <strain evidence="5 6">R-40</strain>
    </source>
</reference>
<accession>A0ABU1BPY1</accession>
<proteinExistence type="inferred from homology"/>
<name>A0ABU1BPY1_9BURK</name>
<comment type="caution">
    <text evidence="5">The sequence shown here is derived from an EMBL/GenBank/DDBJ whole genome shotgun (WGS) entry which is preliminary data.</text>
</comment>
<gene>
    <name evidence="5" type="ORF">Q8A64_08790</name>
</gene>
<feature type="non-terminal residue" evidence="5">
    <location>
        <position position="292"/>
    </location>
</feature>
<dbReference type="Proteomes" id="UP001225596">
    <property type="component" value="Unassembled WGS sequence"/>
</dbReference>
<dbReference type="PANTHER" id="PTHR43531:SF11">
    <property type="entry name" value="METHYL-ACCEPTING CHEMOTAXIS PROTEIN 3"/>
    <property type="match status" value="1"/>
</dbReference>
<evidence type="ECO:0000256" key="2">
    <source>
        <dbReference type="ARBA" id="ARBA00029447"/>
    </source>
</evidence>
<dbReference type="InterPro" id="IPR051310">
    <property type="entry name" value="MCP_chemotaxis"/>
</dbReference>
<feature type="domain" description="HAMP" evidence="4">
    <location>
        <begin position="221"/>
        <end position="264"/>
    </location>
</feature>
<feature type="transmembrane region" description="Helical" evidence="3">
    <location>
        <begin position="187"/>
        <end position="207"/>
    </location>
</feature>
<evidence type="ECO:0000313" key="5">
    <source>
        <dbReference type="EMBL" id="MDQ9170506.1"/>
    </source>
</evidence>
<dbReference type="PROSITE" id="PS50885">
    <property type="entry name" value="HAMP"/>
    <property type="match status" value="1"/>
</dbReference>